<dbReference type="Proteomes" id="UP000199320">
    <property type="component" value="Unassembled WGS sequence"/>
</dbReference>
<dbReference type="GO" id="GO:0004180">
    <property type="term" value="F:carboxypeptidase activity"/>
    <property type="evidence" value="ECO:0007669"/>
    <property type="project" value="UniProtKB-KW"/>
</dbReference>
<evidence type="ECO:0000313" key="5">
    <source>
        <dbReference type="Proteomes" id="UP000199320"/>
    </source>
</evidence>
<reference evidence="4" key="1">
    <citation type="submission" date="2016-10" db="EMBL/GenBank/DDBJ databases">
        <authorList>
            <person name="de Groot N.N."/>
        </authorList>
    </citation>
    <scope>NUCLEOTIDE SEQUENCE [LARGE SCALE GENOMIC DNA]</scope>
    <source>
        <strain evidence="4">CDM_6</strain>
    </source>
</reference>
<dbReference type="SUPFAM" id="SSF49464">
    <property type="entry name" value="Carboxypeptidase regulatory domain-like"/>
    <property type="match status" value="1"/>
</dbReference>
<feature type="region of interest" description="Disordered" evidence="1">
    <location>
        <begin position="30"/>
        <end position="53"/>
    </location>
</feature>
<keyword evidence="2" id="KW-1133">Transmembrane helix</keyword>
<evidence type="ECO:0000313" key="4">
    <source>
        <dbReference type="EMBL" id="SET77809.1"/>
    </source>
</evidence>
<accession>A0A1I0H509</accession>
<evidence type="ECO:0000256" key="1">
    <source>
        <dbReference type="SAM" id="MobiDB-lite"/>
    </source>
</evidence>
<keyword evidence="4" id="KW-0378">Hydrolase</keyword>
<sequence>MRKTVLGFVVLVSLLIVPATATAEPVSGTVTVDGGPADGETVTIAPLDPSNELIGNETETTVEDGSFSYESVEGAITYFIELEHEGTTHYALVDDGEQPDFVLNETISGELVDENGTPISNATVTVTSQYGPTVTQTNATDGSFTIGPVQPDRVYTLEIEANGATYERAVSTGDDAANTTFELPTPSTDRDALTLSGDQPVNHLLNVGPTQNGTGLFVVETVSVKNGADRPFAGDVSFAVPSDAEVVTGMVGDERTSVSQTNGTATVETMIGPQETTTVNVYYRLEDRAFEKPVGYDVEQLAIQFAEYDLTQVEVSDNLVEANAPMPMVTSTGPLEADEQISVSITESSQSVASDQTNGSPGASEFPLGLVSAGFVAVIAIGLAAYRYL</sequence>
<keyword evidence="4" id="KW-0645">Protease</keyword>
<dbReference type="Gene3D" id="2.60.40.1120">
    <property type="entry name" value="Carboxypeptidase-like, regulatory domain"/>
    <property type="match status" value="1"/>
</dbReference>
<dbReference type="Proteomes" id="UP000324021">
    <property type="component" value="Unassembled WGS sequence"/>
</dbReference>
<proteinExistence type="predicted"/>
<dbReference type="RefSeq" id="WP_092933527.1">
    <property type="nucleotide sequence ID" value="NZ_FMZP01000012.1"/>
</dbReference>
<evidence type="ECO:0000313" key="6">
    <source>
        <dbReference type="Proteomes" id="UP000324021"/>
    </source>
</evidence>
<dbReference type="AlphaFoldDB" id="A0A1I0H509"/>
<gene>
    <name evidence="4" type="ORF">SAMN04488694_11276</name>
    <name evidence="3" type="ORF">SAMN05192552_101273</name>
</gene>
<reference evidence="5 6" key="2">
    <citation type="submission" date="2016-10" db="EMBL/GenBank/DDBJ databases">
        <authorList>
            <person name="Varghese N."/>
            <person name="Submissions S."/>
        </authorList>
    </citation>
    <scope>NUCLEOTIDE SEQUENCE [LARGE SCALE GENOMIC DNA]</scope>
    <source>
        <strain evidence="3 6">CDM_1</strain>
        <strain evidence="5">CDM_6</strain>
    </source>
</reference>
<dbReference type="EMBL" id="FOIC01000012">
    <property type="protein sequence ID" value="SET77809.1"/>
    <property type="molecule type" value="Genomic_DNA"/>
</dbReference>
<dbReference type="OrthoDB" id="195877at2157"/>
<keyword evidence="2" id="KW-0472">Membrane</keyword>
<dbReference type="InterPro" id="IPR008969">
    <property type="entry name" value="CarboxyPept-like_regulatory"/>
</dbReference>
<dbReference type="STRING" id="392421.SAMN04488694_11276"/>
<dbReference type="EMBL" id="FMZP01000012">
    <property type="protein sequence ID" value="SDD09403.1"/>
    <property type="molecule type" value="Genomic_DNA"/>
</dbReference>
<name>A0A1I0H509_9EURY</name>
<keyword evidence="2" id="KW-0812">Transmembrane</keyword>
<evidence type="ECO:0000313" key="3">
    <source>
        <dbReference type="EMBL" id="SDD09403.1"/>
    </source>
</evidence>
<feature type="transmembrane region" description="Helical" evidence="2">
    <location>
        <begin position="366"/>
        <end position="386"/>
    </location>
</feature>
<evidence type="ECO:0000256" key="2">
    <source>
        <dbReference type="SAM" id="Phobius"/>
    </source>
</evidence>
<protein>
    <submittedName>
        <fullName evidence="4">Carboxypeptidase regulatory-like domain-containing protein</fullName>
    </submittedName>
</protein>
<dbReference type="Pfam" id="PF13620">
    <property type="entry name" value="CarboxypepD_reg"/>
    <property type="match status" value="1"/>
</dbReference>
<organism evidence="4 5">
    <name type="scientific">Natrinema hispanicum</name>
    <dbReference type="NCBI Taxonomy" id="392421"/>
    <lineage>
        <taxon>Archaea</taxon>
        <taxon>Methanobacteriati</taxon>
        <taxon>Methanobacteriota</taxon>
        <taxon>Stenosarchaea group</taxon>
        <taxon>Halobacteria</taxon>
        <taxon>Halobacteriales</taxon>
        <taxon>Natrialbaceae</taxon>
        <taxon>Natrinema</taxon>
    </lineage>
</organism>
<keyword evidence="5" id="KW-1185">Reference proteome</keyword>
<keyword evidence="4" id="KW-0121">Carboxypeptidase</keyword>